<dbReference type="SUPFAM" id="SSF53474">
    <property type="entry name" value="alpha/beta-Hydrolases"/>
    <property type="match status" value="1"/>
</dbReference>
<evidence type="ECO:0000313" key="2">
    <source>
        <dbReference type="Proteomes" id="UP000256763"/>
    </source>
</evidence>
<dbReference type="Gene3D" id="3.40.50.1820">
    <property type="entry name" value="alpha/beta hydrolase"/>
    <property type="match status" value="1"/>
</dbReference>
<evidence type="ECO:0008006" key="3">
    <source>
        <dbReference type="Google" id="ProtNLM"/>
    </source>
</evidence>
<reference evidence="2" key="1">
    <citation type="submission" date="2017-05" db="EMBL/GenBank/DDBJ databases">
        <authorList>
            <person name="Sharma S."/>
            <person name="Sidhu C."/>
            <person name="Pinnaka A.K."/>
        </authorList>
    </citation>
    <scope>NUCLEOTIDE SEQUENCE [LARGE SCALE GENOMIC DNA]</scope>
    <source>
        <strain evidence="2">AK93</strain>
    </source>
</reference>
<comment type="caution">
    <text evidence="1">The sequence shown here is derived from an EMBL/GenBank/DDBJ whole genome shotgun (WGS) entry which is preliminary data.</text>
</comment>
<dbReference type="Proteomes" id="UP000256763">
    <property type="component" value="Unassembled WGS sequence"/>
</dbReference>
<name>A0A3E0X356_9GAMM</name>
<proteinExistence type="predicted"/>
<dbReference type="RefSeq" id="WP_116302392.1">
    <property type="nucleotide sequence ID" value="NZ_NFZV01000010.1"/>
</dbReference>
<dbReference type="AlphaFoldDB" id="A0A3E0X356"/>
<accession>A0A3E0X356</accession>
<keyword evidence="2" id="KW-1185">Reference proteome</keyword>
<dbReference type="EMBL" id="NFZW01000003">
    <property type="protein sequence ID" value="RFA38664.1"/>
    <property type="molecule type" value="Genomic_DNA"/>
</dbReference>
<protein>
    <recommendedName>
        <fullName evidence="3">AB hydrolase-1 domain-containing protein</fullName>
    </recommendedName>
</protein>
<dbReference type="InterPro" id="IPR029058">
    <property type="entry name" value="AB_hydrolase_fold"/>
</dbReference>
<dbReference type="OrthoDB" id="5758827at2"/>
<sequence>MNRISEQATGRLTRSDVLREAADGGRFRLTFLDLPQPSGAPIVYLPGMFTGRNFWLSERGIGLAAYLAEAGHPGVIVERRRPQAARAGLEEHIRYDLPLVQAEIQQRWERAAFWVGHSFGGVLAARAIGSTLDQQAVAGLVVFASQFEVGKHGLATPGHLLTLGICKLLGNFPARRLGMGPQDEPPAAMQDAVRIVRHGRSKPEIRRTLNTIDRPLLAISGLGDKVDPTKGCERLVSHVGSKDRQFIAAGRQTGFALDYDHPGIVVSKPAQQEIWPIVRDWLSKRAPTG</sequence>
<evidence type="ECO:0000313" key="1">
    <source>
        <dbReference type="EMBL" id="RFA38664.1"/>
    </source>
</evidence>
<gene>
    <name evidence="1" type="ORF">CAL65_04870</name>
</gene>
<organism evidence="1 2">
    <name type="scientific">Alkalilimnicola ehrlichii</name>
    <dbReference type="NCBI Taxonomy" id="351052"/>
    <lineage>
        <taxon>Bacteria</taxon>
        <taxon>Pseudomonadati</taxon>
        <taxon>Pseudomonadota</taxon>
        <taxon>Gammaproteobacteria</taxon>
        <taxon>Chromatiales</taxon>
        <taxon>Ectothiorhodospiraceae</taxon>
        <taxon>Alkalilimnicola</taxon>
    </lineage>
</organism>